<reference evidence="1" key="1">
    <citation type="submission" date="2021-06" db="EMBL/GenBank/DDBJ databases">
        <authorList>
            <person name="Kallberg Y."/>
            <person name="Tangrot J."/>
            <person name="Rosling A."/>
        </authorList>
    </citation>
    <scope>NUCLEOTIDE SEQUENCE</scope>
    <source>
        <strain evidence="1">MA461A</strain>
    </source>
</reference>
<protein>
    <submittedName>
        <fullName evidence="1">29903_t:CDS:1</fullName>
    </submittedName>
</protein>
<organism evidence="1 2">
    <name type="scientific">Racocetra persica</name>
    <dbReference type="NCBI Taxonomy" id="160502"/>
    <lineage>
        <taxon>Eukaryota</taxon>
        <taxon>Fungi</taxon>
        <taxon>Fungi incertae sedis</taxon>
        <taxon>Mucoromycota</taxon>
        <taxon>Glomeromycotina</taxon>
        <taxon>Glomeromycetes</taxon>
        <taxon>Diversisporales</taxon>
        <taxon>Gigasporaceae</taxon>
        <taxon>Racocetra</taxon>
    </lineage>
</organism>
<gene>
    <name evidence="1" type="ORF">RPERSI_LOCUS12054</name>
</gene>
<sequence length="382" mass="42387">MKAISIPERSRCIQEAYFISRDLGARLNNVLTSISLGTGGPSSFGSEFTVRVDLPESESIQYTLNCPNERTKNVTREWFITFSGLTDGPFYEFNCKSLSSRSSSPLNLKKLKDSKKSKIVPYIFNPKVKEILTNKNLKSVNPNELSKATLVYDAESAKFYKSIDSDFGIVVLINELGDINEILTGFKTLAAEPTVKRLVIDISNNPGGSINQAQFLDALLVPSNFTPFPRDMNVQSDVVKAIIRTSYVRRENPFDPTFFINFETGKQFGSVDEFIGSKQIIRGGKRSYYSTNFLDETFLPSLFKLPWNTTNMIVLSNGASGSAAAMISQYLQEIGNVSTVSVGGFVHQDLSFASFPGGLVYDSYDLAFALYGKLVKQFFTSV</sequence>
<dbReference type="Proteomes" id="UP000789920">
    <property type="component" value="Unassembled WGS sequence"/>
</dbReference>
<accession>A0ACA9PXY9</accession>
<proteinExistence type="predicted"/>
<dbReference type="EMBL" id="CAJVQC010025448">
    <property type="protein sequence ID" value="CAG8729956.1"/>
    <property type="molecule type" value="Genomic_DNA"/>
</dbReference>
<name>A0ACA9PXY9_9GLOM</name>
<keyword evidence="2" id="KW-1185">Reference proteome</keyword>
<comment type="caution">
    <text evidence="1">The sequence shown here is derived from an EMBL/GenBank/DDBJ whole genome shotgun (WGS) entry which is preliminary data.</text>
</comment>
<evidence type="ECO:0000313" key="1">
    <source>
        <dbReference type="EMBL" id="CAG8729956.1"/>
    </source>
</evidence>
<evidence type="ECO:0000313" key="2">
    <source>
        <dbReference type="Proteomes" id="UP000789920"/>
    </source>
</evidence>